<proteinExistence type="predicted"/>
<dbReference type="EMBL" id="CSBK01000536">
    <property type="protein sequence ID" value="COX52509.1"/>
    <property type="molecule type" value="Genomic_DNA"/>
</dbReference>
<name>A0A916LAD7_MYCTX</name>
<evidence type="ECO:0000313" key="1">
    <source>
        <dbReference type="EMBL" id="COX52509.1"/>
    </source>
</evidence>
<accession>A0A916LAD7</accession>
<reference evidence="2" key="1">
    <citation type="submission" date="2015-03" db="EMBL/GenBank/DDBJ databases">
        <authorList>
            <consortium name="Pathogen Informatics"/>
        </authorList>
    </citation>
    <scope>NUCLEOTIDE SEQUENCE [LARGE SCALE GENOMIC DNA]</scope>
    <source>
        <strain evidence="2">N09902308</strain>
    </source>
</reference>
<evidence type="ECO:0000313" key="2">
    <source>
        <dbReference type="Proteomes" id="UP000039021"/>
    </source>
</evidence>
<organism evidence="1 2">
    <name type="scientific">Mycobacterium tuberculosis</name>
    <dbReference type="NCBI Taxonomy" id="1773"/>
    <lineage>
        <taxon>Bacteria</taxon>
        <taxon>Bacillati</taxon>
        <taxon>Actinomycetota</taxon>
        <taxon>Actinomycetes</taxon>
        <taxon>Mycobacteriales</taxon>
        <taxon>Mycobacteriaceae</taxon>
        <taxon>Mycobacterium</taxon>
        <taxon>Mycobacterium tuberculosis complex</taxon>
    </lineage>
</organism>
<protein>
    <submittedName>
        <fullName evidence="1">Uncharacterized protein</fullName>
    </submittedName>
</protein>
<sequence length="107" mass="11628">MQVDWITLGMTARLLTRAIPALAVAGPRQIARLLTRAIPALAVAGLGMDRYFRGGGFDNLRRRITGFRWAAARHLLGDILGDRSGSGMIENHGRWQRQSGGGFEAVA</sequence>
<dbReference type="Proteomes" id="UP000039021">
    <property type="component" value="Unassembled WGS sequence"/>
</dbReference>
<gene>
    <name evidence="1" type="ORF">ERS007739_01414</name>
</gene>
<dbReference type="AlphaFoldDB" id="A0A916LAD7"/>
<comment type="caution">
    <text evidence="1">The sequence shown here is derived from an EMBL/GenBank/DDBJ whole genome shotgun (WGS) entry which is preliminary data.</text>
</comment>